<gene>
    <name evidence="2" type="ORF">CLV25_108124</name>
</gene>
<evidence type="ECO:0000259" key="1">
    <source>
        <dbReference type="SMART" id="SM00849"/>
    </source>
</evidence>
<comment type="caution">
    <text evidence="2">The sequence shown here is derived from an EMBL/GenBank/DDBJ whole genome shotgun (WGS) entry which is preliminary data.</text>
</comment>
<dbReference type="PANTHER" id="PTHR42663:SF6">
    <property type="entry name" value="HYDROLASE C777.06C-RELATED"/>
    <property type="match status" value="1"/>
</dbReference>
<proteinExistence type="predicted"/>
<protein>
    <submittedName>
        <fullName evidence="2">Phosphoribosyl 1,2-cyclic phosphate phosphodiesterase</fullName>
    </submittedName>
</protein>
<accession>A0A4R2EF97</accession>
<dbReference type="AlphaFoldDB" id="A0A4R2EF97"/>
<reference evidence="2 3" key="1">
    <citation type="submission" date="2019-03" db="EMBL/GenBank/DDBJ databases">
        <title>Genomic Encyclopedia of Archaeal and Bacterial Type Strains, Phase II (KMG-II): from individual species to whole genera.</title>
        <authorList>
            <person name="Goeker M."/>
        </authorList>
    </citation>
    <scope>NUCLEOTIDE SEQUENCE [LARGE SCALE GENOMIC DNA]</scope>
    <source>
        <strain evidence="2 3">RL-C</strain>
    </source>
</reference>
<dbReference type="InterPro" id="IPR001279">
    <property type="entry name" value="Metallo-B-lactamas"/>
</dbReference>
<dbReference type="Proteomes" id="UP000294830">
    <property type="component" value="Unassembled WGS sequence"/>
</dbReference>
<dbReference type="SMART" id="SM00849">
    <property type="entry name" value="Lactamase_B"/>
    <property type="match status" value="1"/>
</dbReference>
<dbReference type="SUPFAM" id="SSF56281">
    <property type="entry name" value="Metallo-hydrolase/oxidoreductase"/>
    <property type="match status" value="1"/>
</dbReference>
<organism evidence="2 3">
    <name type="scientific">Acetobacteroides hydrogenigenes</name>
    <dbReference type="NCBI Taxonomy" id="979970"/>
    <lineage>
        <taxon>Bacteria</taxon>
        <taxon>Pseudomonadati</taxon>
        <taxon>Bacteroidota</taxon>
        <taxon>Bacteroidia</taxon>
        <taxon>Bacteroidales</taxon>
        <taxon>Rikenellaceae</taxon>
        <taxon>Acetobacteroides</taxon>
    </lineage>
</organism>
<dbReference type="PANTHER" id="PTHR42663">
    <property type="entry name" value="HYDROLASE C777.06C-RELATED-RELATED"/>
    <property type="match status" value="1"/>
</dbReference>
<dbReference type="Pfam" id="PF12706">
    <property type="entry name" value="Lactamase_B_2"/>
    <property type="match status" value="1"/>
</dbReference>
<name>A0A4R2EF97_9BACT</name>
<evidence type="ECO:0000313" key="3">
    <source>
        <dbReference type="Proteomes" id="UP000294830"/>
    </source>
</evidence>
<keyword evidence="3" id="KW-1185">Reference proteome</keyword>
<dbReference type="InterPro" id="IPR036866">
    <property type="entry name" value="RibonucZ/Hydroxyglut_hydro"/>
</dbReference>
<dbReference type="CDD" id="cd16279">
    <property type="entry name" value="metallo-hydrolase-like_MBL-fold"/>
    <property type="match status" value="1"/>
</dbReference>
<feature type="domain" description="Metallo-beta-lactamase" evidence="1">
    <location>
        <begin position="49"/>
        <end position="238"/>
    </location>
</feature>
<dbReference type="Gene3D" id="3.60.15.10">
    <property type="entry name" value="Ribonuclease Z/Hydroxyacylglutathione hydrolase-like"/>
    <property type="match status" value="1"/>
</dbReference>
<sequence length="268" mass="30473">MCYFCGYYSNLGGYTLKVTFLGTGTSQGVPIIACSCPVCQSDDLHDKRLRSSVLVEVDGVRILIDAGPDFRQQMLRERVKDLDAILLTHEHKDHVGGLDDVRAFNYVLNRPMDIYALERVLGHLKVEFSYVFSEKPYPGVPQMALHPIGPEPFMVKDVEVTPISVRHFRLPVSAYRIKDFTYITDANYISEEEKQKLSGTRVLVVNALRREDHISHFTLTQALELVDEVKPEVAYLTHISHQMGKYADVQRELPENVCLAYDGLTLRL</sequence>
<dbReference type="EMBL" id="SLWB01000008">
    <property type="protein sequence ID" value="TCN66785.1"/>
    <property type="molecule type" value="Genomic_DNA"/>
</dbReference>
<evidence type="ECO:0000313" key="2">
    <source>
        <dbReference type="EMBL" id="TCN66785.1"/>
    </source>
</evidence>